<dbReference type="NCBIfam" id="TIGR03172">
    <property type="entry name" value="selenium cofactor biosynthesis protein YqeC"/>
    <property type="match status" value="1"/>
</dbReference>
<evidence type="ECO:0000313" key="1">
    <source>
        <dbReference type="EMBL" id="GAF78270.1"/>
    </source>
</evidence>
<proteinExistence type="predicted"/>
<organism evidence="1">
    <name type="scientific">marine sediment metagenome</name>
    <dbReference type="NCBI Taxonomy" id="412755"/>
    <lineage>
        <taxon>unclassified sequences</taxon>
        <taxon>metagenomes</taxon>
        <taxon>ecological metagenomes</taxon>
    </lineage>
</organism>
<comment type="caution">
    <text evidence="1">The sequence shown here is derived from an EMBL/GenBank/DDBJ whole genome shotgun (WGS) entry which is preliminary data.</text>
</comment>
<dbReference type="InterPro" id="IPR017587">
    <property type="entry name" value="YqeC"/>
</dbReference>
<feature type="non-terminal residue" evidence="1">
    <location>
        <position position="264"/>
    </location>
</feature>
<dbReference type="EMBL" id="BARS01009695">
    <property type="protein sequence ID" value="GAF78270.1"/>
    <property type="molecule type" value="Genomic_DNA"/>
</dbReference>
<evidence type="ECO:0008006" key="2">
    <source>
        <dbReference type="Google" id="ProtNLM"/>
    </source>
</evidence>
<sequence>MLISEALNLKEKAFISLVGAGGKSTFFNRLVEELVHKNKRIVLTTTTKMFSWQLVPFIKKGRLIEDHNEEPVRESIKKYFSLKNKGGRLAVIREKIKDKGEEKVSGPPPEWLDKWWREDLVDFILIEADGASGRPLKAPAPHEPVIPLSTTDLVGVIGIDALGLSLQEENVFRSEIFSQLTGLNLGEKIGIESLSLLICHPEGLFKGVPPGCRCHLFINKVEDSNSIKMAEELAFQVLKICHRRISDIIIGAAGQKEVVAEVIK</sequence>
<gene>
    <name evidence="1" type="ORF">S01H1_18169</name>
</gene>
<name>X0TQ71_9ZZZZ</name>
<accession>X0TQ71</accession>
<dbReference type="AlphaFoldDB" id="X0TQ71"/>
<dbReference type="Pfam" id="PF19842">
    <property type="entry name" value="YqeC"/>
    <property type="match status" value="1"/>
</dbReference>
<reference evidence="1" key="1">
    <citation type="journal article" date="2014" name="Front. Microbiol.">
        <title>High frequency of phylogenetically diverse reductive dehalogenase-homologous genes in deep subseafloor sedimentary metagenomes.</title>
        <authorList>
            <person name="Kawai M."/>
            <person name="Futagami T."/>
            <person name="Toyoda A."/>
            <person name="Takaki Y."/>
            <person name="Nishi S."/>
            <person name="Hori S."/>
            <person name="Arai W."/>
            <person name="Tsubouchi T."/>
            <person name="Morono Y."/>
            <person name="Uchiyama I."/>
            <person name="Ito T."/>
            <person name="Fujiyama A."/>
            <person name="Inagaki F."/>
            <person name="Takami H."/>
        </authorList>
    </citation>
    <scope>NUCLEOTIDE SEQUENCE</scope>
    <source>
        <strain evidence="1">Expedition CK06-06</strain>
    </source>
</reference>
<protein>
    <recommendedName>
        <fullName evidence="2">Selenium-dependent hydroxylase accessory protein YqeC</fullName>
    </recommendedName>
</protein>